<accession>A0ACB8MW08</accession>
<name>A0ACB8MW08_CITSI</name>
<sequence>MAQRKENIVMFPLMAQGHIIPFLALALHLENTNRYTITFVNTPSNLKKLKSSLPQNSSIHLREIPFDGIAHDLPPCTENTDSLPFHLFPNFFESTLSFKPHFRKLINGLFDEQNGHKPVCIIADMFFAWSAEIAQEYGIFNALFVGGGSFGFACFYSLWLNLPHRDSDEFLLPDFPEASRIHVTQMTKFLRLADGSDSLSVFFQKVLPQWMNADGILFNTVEELDKIVLFKTFRGFLSIFLNVGGLNVLFPLIYFSRKLGRPVWPVGPLLLSTGSRAGAGKEYGISTESCKNWLDTKPCNSVIYVSFGSQNTIAASQMMQLAMALEACGKNFIWVVKPPLGFDLNSEFRANEWLPEGFEERIKDSGQGLVVQKWAPQVEILSHKSISAFLSHCGWNSVLEALSHGVPIIGWPLAAEQFYNSKLLEEVIGVCVEVARGMNCEVSKENLSAKFELVMNETEKGMDLRKKASEVEMIIKNAVRNEEKFKGSSVKAMEQFLDAALMMKKAQKEED</sequence>
<dbReference type="Proteomes" id="UP000829398">
    <property type="component" value="Chromosome 2"/>
</dbReference>
<keyword evidence="2" id="KW-1185">Reference proteome</keyword>
<proteinExistence type="predicted"/>
<evidence type="ECO:0000313" key="2">
    <source>
        <dbReference type="Proteomes" id="UP000829398"/>
    </source>
</evidence>
<gene>
    <name evidence="1" type="ORF">KPL71_003067</name>
</gene>
<evidence type="ECO:0000313" key="1">
    <source>
        <dbReference type="EMBL" id="KAH9789560.1"/>
    </source>
</evidence>
<protein>
    <submittedName>
        <fullName evidence="1">UDP-glycosyltransferase 92A1</fullName>
    </submittedName>
</protein>
<comment type="caution">
    <text evidence="1">The sequence shown here is derived from an EMBL/GenBank/DDBJ whole genome shotgun (WGS) entry which is preliminary data.</text>
</comment>
<organism evidence="1 2">
    <name type="scientific">Citrus sinensis</name>
    <name type="common">Sweet orange</name>
    <name type="synonym">Citrus aurantium var. sinensis</name>
    <dbReference type="NCBI Taxonomy" id="2711"/>
    <lineage>
        <taxon>Eukaryota</taxon>
        <taxon>Viridiplantae</taxon>
        <taxon>Streptophyta</taxon>
        <taxon>Embryophyta</taxon>
        <taxon>Tracheophyta</taxon>
        <taxon>Spermatophyta</taxon>
        <taxon>Magnoliopsida</taxon>
        <taxon>eudicotyledons</taxon>
        <taxon>Gunneridae</taxon>
        <taxon>Pentapetalae</taxon>
        <taxon>rosids</taxon>
        <taxon>malvids</taxon>
        <taxon>Sapindales</taxon>
        <taxon>Rutaceae</taxon>
        <taxon>Aurantioideae</taxon>
        <taxon>Citrus</taxon>
    </lineage>
</organism>
<dbReference type="EMBL" id="CM039171">
    <property type="protein sequence ID" value="KAH9789560.1"/>
    <property type="molecule type" value="Genomic_DNA"/>
</dbReference>
<reference evidence="2" key="1">
    <citation type="journal article" date="2023" name="Hortic. Res.">
        <title>A chromosome-level phased genome enabling allele-level studies in sweet orange: a case study on citrus Huanglongbing tolerance.</title>
        <authorList>
            <person name="Wu B."/>
            <person name="Yu Q."/>
            <person name="Deng Z."/>
            <person name="Duan Y."/>
            <person name="Luo F."/>
            <person name="Gmitter F. Jr."/>
        </authorList>
    </citation>
    <scope>NUCLEOTIDE SEQUENCE [LARGE SCALE GENOMIC DNA]</scope>
    <source>
        <strain evidence="2">cv. Valencia</strain>
    </source>
</reference>